<dbReference type="InParanoid" id="A0A6P7FIT8"/>
<sequence>MRSTPIQPIHVEASEPPLEIRRNLLSEKWVLKAHTTNFELFSSICHLNESDLTHKYWIKKPSPPLCTALQNNPIFSNELNTVDKNLDYFALFHKTDVIIPTYNENNIISNSILKSILNCYSDATVTYTDASKSRERTGCAYFLPSEGFELKYKLPNEFSIFSAESLAILEALKYIKNSYTKKR</sequence>
<dbReference type="InterPro" id="IPR012337">
    <property type="entry name" value="RNaseH-like_sf"/>
</dbReference>
<evidence type="ECO:0000313" key="1">
    <source>
        <dbReference type="RefSeq" id="XP_028135841.1"/>
    </source>
</evidence>
<dbReference type="RefSeq" id="XP_028135841.1">
    <property type="nucleotide sequence ID" value="XM_028280040.1"/>
</dbReference>
<proteinExistence type="predicted"/>
<name>A0A6P7FIT8_DIAVI</name>
<dbReference type="AlphaFoldDB" id="A0A6P7FIT8"/>
<organism evidence="1">
    <name type="scientific">Diabrotica virgifera virgifera</name>
    <name type="common">western corn rootworm</name>
    <dbReference type="NCBI Taxonomy" id="50390"/>
    <lineage>
        <taxon>Eukaryota</taxon>
        <taxon>Metazoa</taxon>
        <taxon>Ecdysozoa</taxon>
        <taxon>Arthropoda</taxon>
        <taxon>Hexapoda</taxon>
        <taxon>Insecta</taxon>
        <taxon>Pterygota</taxon>
        <taxon>Neoptera</taxon>
        <taxon>Endopterygota</taxon>
        <taxon>Coleoptera</taxon>
        <taxon>Polyphaga</taxon>
        <taxon>Cucujiformia</taxon>
        <taxon>Chrysomeloidea</taxon>
        <taxon>Chrysomelidae</taxon>
        <taxon>Galerucinae</taxon>
        <taxon>Diabroticina</taxon>
        <taxon>Diabroticites</taxon>
        <taxon>Diabrotica</taxon>
    </lineage>
</organism>
<gene>
    <name evidence="1" type="primary">LOC114330640</name>
</gene>
<dbReference type="SUPFAM" id="SSF53098">
    <property type="entry name" value="Ribonuclease H-like"/>
    <property type="match status" value="1"/>
</dbReference>
<reference evidence="1" key="1">
    <citation type="submission" date="2025-08" db="UniProtKB">
        <authorList>
            <consortium name="RefSeq"/>
        </authorList>
    </citation>
    <scope>IDENTIFICATION</scope>
    <source>
        <tissue evidence="1">Whole insect</tissue>
    </source>
</reference>
<protein>
    <submittedName>
        <fullName evidence="1">Uncharacterized protein LOC114330640</fullName>
    </submittedName>
</protein>
<accession>A0A6P7FIT8</accession>